<keyword evidence="6 12" id="KW-1005">Bacterial flagellum biogenesis</keyword>
<dbReference type="NCBIfam" id="NF009438">
    <property type="entry name" value="PRK12797.1"/>
    <property type="match status" value="1"/>
</dbReference>
<evidence type="ECO:0000256" key="5">
    <source>
        <dbReference type="ARBA" id="ARBA00022692"/>
    </source>
</evidence>
<keyword evidence="10" id="KW-0975">Bacterial flagellum</keyword>
<evidence type="ECO:0000256" key="6">
    <source>
        <dbReference type="ARBA" id="ARBA00022795"/>
    </source>
</evidence>
<keyword evidence="4 12" id="KW-1003">Cell membrane</keyword>
<dbReference type="GO" id="GO:0009306">
    <property type="term" value="P:protein secretion"/>
    <property type="evidence" value="ECO:0007669"/>
    <property type="project" value="UniProtKB-UniRule"/>
</dbReference>
<sequence>MKTRLKYLGIILLTITVFMLITSNVYAEPDSIALPKLGFTVEPSDNPQDVSTTIQIIVLLTILSLAPSILIMMTSFVRIIIVLSFFRNAIGTQQMPPNQVLIGLALFLTLFIMRPVLTEINETAFKPYTNQEITQEVALERSSDIIKRFMLKQTSKNDLGLFVSLSGMETPIKEEDIPKLPLTIVIPAFIISELTIAFKIGFLIYIPFLVIDMVVSSTLMSMGMMMLPPVMISLPFKILLFIMVGGWNLMTQMIVNSFVT</sequence>
<keyword evidence="13" id="KW-0966">Cell projection</keyword>
<dbReference type="AlphaFoldDB" id="A0AB36THF1"/>
<feature type="transmembrane region" description="Helical" evidence="12">
    <location>
        <begin position="7"/>
        <end position="27"/>
    </location>
</feature>
<evidence type="ECO:0000256" key="7">
    <source>
        <dbReference type="ARBA" id="ARBA00022927"/>
    </source>
</evidence>
<evidence type="ECO:0000256" key="3">
    <source>
        <dbReference type="ARBA" id="ARBA00022448"/>
    </source>
</evidence>
<dbReference type="PROSITE" id="PS01060">
    <property type="entry name" value="FLIP_1"/>
    <property type="match status" value="1"/>
</dbReference>
<evidence type="ECO:0000256" key="11">
    <source>
        <dbReference type="ARBA" id="ARBA00023225"/>
    </source>
</evidence>
<dbReference type="GO" id="GO:0005886">
    <property type="term" value="C:plasma membrane"/>
    <property type="evidence" value="ECO:0007669"/>
    <property type="project" value="UniProtKB-SubCell"/>
</dbReference>
<name>A0AB36THF1_ACETH</name>
<dbReference type="GO" id="GO:0044781">
    <property type="term" value="P:bacterial-type flagellum organization"/>
    <property type="evidence" value="ECO:0007669"/>
    <property type="project" value="UniProtKB-UniRule"/>
</dbReference>
<feature type="transmembrane region" description="Helical" evidence="12">
    <location>
        <begin position="184"/>
        <end position="210"/>
    </location>
</feature>
<proteinExistence type="inferred from homology"/>
<comment type="similarity">
    <text evidence="1 12">Belongs to the FliP/MopC/SpaP family.</text>
</comment>
<comment type="subcellular location">
    <subcellularLocation>
        <location evidence="12">Cell membrane</location>
        <topology evidence="12">Multi-pass membrane protein</topology>
    </subcellularLocation>
    <subcellularLocation>
        <location evidence="12">Bacterial flagellum basal body</location>
    </subcellularLocation>
</comment>
<dbReference type="GO" id="GO:0009425">
    <property type="term" value="C:bacterial-type flagellum basal body"/>
    <property type="evidence" value="ECO:0007669"/>
    <property type="project" value="UniProtKB-SubCell"/>
</dbReference>
<dbReference type="GeneID" id="35804335"/>
<dbReference type="PROSITE" id="PS01061">
    <property type="entry name" value="FLIP_2"/>
    <property type="match status" value="1"/>
</dbReference>
<keyword evidence="8 12" id="KW-1133">Transmembrane helix</keyword>
<dbReference type="Pfam" id="PF00813">
    <property type="entry name" value="FliP"/>
    <property type="match status" value="1"/>
</dbReference>
<evidence type="ECO:0000256" key="2">
    <source>
        <dbReference type="ARBA" id="ARBA00021714"/>
    </source>
</evidence>
<evidence type="ECO:0000256" key="12">
    <source>
        <dbReference type="RuleBase" id="RU362069"/>
    </source>
</evidence>
<dbReference type="InterPro" id="IPR005838">
    <property type="entry name" value="T3SS_IM_P"/>
</dbReference>
<evidence type="ECO:0000256" key="8">
    <source>
        <dbReference type="ARBA" id="ARBA00022989"/>
    </source>
</evidence>
<comment type="function">
    <text evidence="12">Plays a role in the flagellum-specific transport system.</text>
</comment>
<evidence type="ECO:0000313" key="14">
    <source>
        <dbReference type="Proteomes" id="UP000223596"/>
    </source>
</evidence>
<keyword evidence="13" id="KW-0969">Cilium</keyword>
<evidence type="ECO:0000313" key="13">
    <source>
        <dbReference type="EMBL" id="PFH03021.1"/>
    </source>
</evidence>
<feature type="transmembrane region" description="Helical" evidence="12">
    <location>
        <begin position="53"/>
        <end position="86"/>
    </location>
</feature>
<dbReference type="NCBIfam" id="TIGR01103">
    <property type="entry name" value="fliP"/>
    <property type="match status" value="1"/>
</dbReference>
<accession>A0AB36THF1</accession>
<feature type="transmembrane region" description="Helical" evidence="12">
    <location>
        <begin position="230"/>
        <end position="250"/>
    </location>
</feature>
<reference evidence="13 14" key="1">
    <citation type="submission" date="2017-09" db="EMBL/GenBank/DDBJ databases">
        <title>Evaluation of Pacific Biosciences Sequencing Technology to Finishing C. thermocellum Genome Sequences.</title>
        <authorList>
            <person name="Brown S."/>
        </authorList>
    </citation>
    <scope>NUCLEOTIDE SEQUENCE [LARGE SCALE GENOMIC DNA]</scope>
    <source>
        <strain evidence="13 14">AD2</strain>
    </source>
</reference>
<evidence type="ECO:0000256" key="10">
    <source>
        <dbReference type="ARBA" id="ARBA00023143"/>
    </source>
</evidence>
<evidence type="ECO:0000256" key="9">
    <source>
        <dbReference type="ARBA" id="ARBA00023136"/>
    </source>
</evidence>
<dbReference type="InterPro" id="IPR005837">
    <property type="entry name" value="FliP"/>
</dbReference>
<keyword evidence="7 12" id="KW-0653">Protein transport</keyword>
<gene>
    <name evidence="12" type="primary">fliP</name>
    <name evidence="13" type="ORF">M972_111817</name>
</gene>
<dbReference type="Proteomes" id="UP000223596">
    <property type="component" value="Unassembled WGS sequence"/>
</dbReference>
<protein>
    <recommendedName>
        <fullName evidence="2 12">Flagellar biosynthetic protein FliP</fullName>
    </recommendedName>
</protein>
<keyword evidence="9 12" id="KW-0472">Membrane</keyword>
<keyword evidence="5 12" id="KW-0812">Transmembrane</keyword>
<dbReference type="EMBL" id="PDBW01000001">
    <property type="protein sequence ID" value="PFH03021.1"/>
    <property type="molecule type" value="Genomic_DNA"/>
</dbReference>
<dbReference type="RefSeq" id="WP_003517978.1">
    <property type="nucleotide sequence ID" value="NZ_CP013828.1"/>
</dbReference>
<keyword evidence="11 12" id="KW-1006">Bacterial flagellum protein export</keyword>
<feature type="transmembrane region" description="Helical" evidence="12">
    <location>
        <begin position="98"/>
        <end position="117"/>
    </location>
</feature>
<dbReference type="PANTHER" id="PTHR30587:SF0">
    <property type="entry name" value="FLAGELLAR BIOSYNTHETIC PROTEIN FLIP"/>
    <property type="match status" value="1"/>
</dbReference>
<dbReference type="PANTHER" id="PTHR30587">
    <property type="entry name" value="FLAGELLAR BIOSYNTHETIC PROTEIN FLIP"/>
    <property type="match status" value="1"/>
</dbReference>
<dbReference type="PRINTS" id="PR00951">
    <property type="entry name" value="FLGBIOSNFLIP"/>
</dbReference>
<dbReference type="PRINTS" id="PR01302">
    <property type="entry name" value="TYPE3IMPPROT"/>
</dbReference>
<keyword evidence="3 12" id="KW-0813">Transport</keyword>
<organism evidence="13 14">
    <name type="scientific">Acetivibrio thermocellus AD2</name>
    <dbReference type="NCBI Taxonomy" id="1138384"/>
    <lineage>
        <taxon>Bacteria</taxon>
        <taxon>Bacillati</taxon>
        <taxon>Bacillota</taxon>
        <taxon>Clostridia</taxon>
        <taxon>Eubacteriales</taxon>
        <taxon>Oscillospiraceae</taxon>
        <taxon>Acetivibrio</taxon>
    </lineage>
</organism>
<evidence type="ECO:0000256" key="4">
    <source>
        <dbReference type="ARBA" id="ARBA00022475"/>
    </source>
</evidence>
<evidence type="ECO:0000256" key="1">
    <source>
        <dbReference type="ARBA" id="ARBA00006257"/>
    </source>
</evidence>
<keyword evidence="13" id="KW-0282">Flagellum</keyword>
<comment type="caution">
    <text evidence="13">The sequence shown here is derived from an EMBL/GenBank/DDBJ whole genome shotgun (WGS) entry which is preliminary data.</text>
</comment>